<proteinExistence type="predicted"/>
<gene>
    <name evidence="2" type="ordered locus">Solca_1231</name>
</gene>
<evidence type="ECO:0000313" key="3">
    <source>
        <dbReference type="Proteomes" id="UP000007590"/>
    </source>
</evidence>
<dbReference type="EMBL" id="CP003349">
    <property type="protein sequence ID" value="AFD06325.1"/>
    <property type="molecule type" value="Genomic_DNA"/>
</dbReference>
<dbReference type="SUPFAM" id="SSF53335">
    <property type="entry name" value="S-adenosyl-L-methionine-dependent methyltransferases"/>
    <property type="match status" value="1"/>
</dbReference>
<dbReference type="KEGG" id="scn:Solca_1231"/>
<dbReference type="STRING" id="929556.Solca_1231"/>
<dbReference type="GO" id="GO:0008168">
    <property type="term" value="F:methyltransferase activity"/>
    <property type="evidence" value="ECO:0007669"/>
    <property type="project" value="UniProtKB-KW"/>
</dbReference>
<reference evidence="2" key="1">
    <citation type="submission" date="2012-02" db="EMBL/GenBank/DDBJ databases">
        <title>The complete genome of Solitalea canadensis DSM 3403.</title>
        <authorList>
            <consortium name="US DOE Joint Genome Institute (JGI-PGF)"/>
            <person name="Lucas S."/>
            <person name="Copeland A."/>
            <person name="Lapidus A."/>
            <person name="Glavina del Rio T."/>
            <person name="Dalin E."/>
            <person name="Tice H."/>
            <person name="Bruce D."/>
            <person name="Goodwin L."/>
            <person name="Pitluck S."/>
            <person name="Peters L."/>
            <person name="Ovchinnikova G."/>
            <person name="Lu M."/>
            <person name="Kyrpides N."/>
            <person name="Mavromatis K."/>
            <person name="Ivanova N."/>
            <person name="Brettin T."/>
            <person name="Detter J.C."/>
            <person name="Han C."/>
            <person name="Larimer F."/>
            <person name="Land M."/>
            <person name="Hauser L."/>
            <person name="Markowitz V."/>
            <person name="Cheng J.-F."/>
            <person name="Hugenholtz P."/>
            <person name="Woyke T."/>
            <person name="Wu D."/>
            <person name="Spring S."/>
            <person name="Schroeder M."/>
            <person name="Kopitz M."/>
            <person name="Brambilla E."/>
            <person name="Klenk H.-P."/>
            <person name="Eisen J.A."/>
        </authorList>
    </citation>
    <scope>NUCLEOTIDE SEQUENCE</scope>
    <source>
        <strain evidence="2">DSM 3403</strain>
    </source>
</reference>
<dbReference type="InterPro" id="IPR041497">
    <property type="entry name" value="Thump-like"/>
</dbReference>
<sequence>MTQEEFELLTSTEARDLIRKNISSDPLKFALSYKSAHLPVNSISTQLKYLQRARLKLPSYYQALCIIPPLSYEQSSSEAAAALKDYSGNICLDLTAGLGVDSFYFSKKFNKVTSLELSPVLANITRYNFKLLGATNVELINQAAEAFLADYKGEKFDLIFVDPARRDDTKNRVFLFEDCSPDLYEILPVTAQLCRKLVVKASPLFDNTEAWRRFANLSNLAVVSVDNECKEILLEFDFENPKSVQSDVILLNRKGKEQRFIFEKDHPIIDLTPVTTFSGYLLEPDVAFYKSRTCNQLLNKYFGFLAASSDQEDGFYYTDMDQLDEFPGRVFRIIETLDYQPKTLKKTLKQKGVTKANITKRNFPVSVDEIRKILNIADGGGTYLFFTKTTEGKYKVIITEKRT</sequence>
<evidence type="ECO:0000313" key="2">
    <source>
        <dbReference type="EMBL" id="AFD06325.1"/>
    </source>
</evidence>
<dbReference type="AlphaFoldDB" id="H8KVE5"/>
<keyword evidence="2" id="KW-0808">Transferase</keyword>
<dbReference type="CDD" id="cd02440">
    <property type="entry name" value="AdoMet_MTases"/>
    <property type="match status" value="1"/>
</dbReference>
<dbReference type="HOGENOM" id="CLU_038123_0_0_10"/>
<keyword evidence="3" id="KW-1185">Reference proteome</keyword>
<dbReference type="OrthoDB" id="1000417at2"/>
<dbReference type="InterPro" id="IPR029063">
    <property type="entry name" value="SAM-dependent_MTases_sf"/>
</dbReference>
<accession>H8KVE5</accession>
<name>H8KVE5_SOLCM</name>
<evidence type="ECO:0000259" key="1">
    <source>
        <dbReference type="Pfam" id="PF18096"/>
    </source>
</evidence>
<keyword evidence="2" id="KW-0489">Methyltransferase</keyword>
<dbReference type="Pfam" id="PF03602">
    <property type="entry name" value="Cons_hypoth95"/>
    <property type="match status" value="1"/>
</dbReference>
<dbReference type="GO" id="GO:0032259">
    <property type="term" value="P:methylation"/>
    <property type="evidence" value="ECO:0007669"/>
    <property type="project" value="UniProtKB-KW"/>
</dbReference>
<dbReference type="RefSeq" id="WP_014679552.1">
    <property type="nucleotide sequence ID" value="NC_017770.1"/>
</dbReference>
<dbReference type="Pfam" id="PF18096">
    <property type="entry name" value="Thump_like"/>
    <property type="match status" value="1"/>
</dbReference>
<dbReference type="Proteomes" id="UP000007590">
    <property type="component" value="Chromosome"/>
</dbReference>
<dbReference type="eggNOG" id="COG2265">
    <property type="taxonomic scope" value="Bacteria"/>
</dbReference>
<dbReference type="Gene3D" id="3.40.50.150">
    <property type="entry name" value="Vaccinia Virus protein VP39"/>
    <property type="match status" value="1"/>
</dbReference>
<protein>
    <submittedName>
        <fullName evidence="2">SAM-dependent methyltransferase, tRNA(Uracil-5)-methyltransferase</fullName>
    </submittedName>
</protein>
<organism evidence="2 3">
    <name type="scientific">Solitalea canadensis (strain ATCC 29591 / DSM 3403 / JCM 21819 / LMG 8368 / NBRC 15130 / NCIMB 12057 / USAM 9D)</name>
    <name type="common">Flexibacter canadensis</name>
    <dbReference type="NCBI Taxonomy" id="929556"/>
    <lineage>
        <taxon>Bacteria</taxon>
        <taxon>Pseudomonadati</taxon>
        <taxon>Bacteroidota</taxon>
        <taxon>Sphingobacteriia</taxon>
        <taxon>Sphingobacteriales</taxon>
        <taxon>Sphingobacteriaceae</taxon>
        <taxon>Solitalea</taxon>
    </lineage>
</organism>
<feature type="domain" description="THUMP-like" evidence="1">
    <location>
        <begin position="328"/>
        <end position="401"/>
    </location>
</feature>